<accession>A0A7Z2G8T4</accession>
<organism evidence="3 4">
    <name type="scientific">Paraburkholderia acidiphila</name>
    <dbReference type="NCBI Taxonomy" id="2571747"/>
    <lineage>
        <taxon>Bacteria</taxon>
        <taxon>Pseudomonadati</taxon>
        <taxon>Pseudomonadota</taxon>
        <taxon>Betaproteobacteria</taxon>
        <taxon>Burkholderiales</taxon>
        <taxon>Burkholderiaceae</taxon>
        <taxon>Paraburkholderia</taxon>
    </lineage>
</organism>
<dbReference type="Pfam" id="PF06863">
    <property type="entry name" value="DUF1254"/>
    <property type="match status" value="1"/>
</dbReference>
<dbReference type="OrthoDB" id="104565at2"/>
<evidence type="ECO:0000313" key="3">
    <source>
        <dbReference type="EMBL" id="QGZ57167.1"/>
    </source>
</evidence>
<dbReference type="Gene3D" id="2.60.40.1610">
    <property type="entry name" value="Domain of unknown function DUF1254"/>
    <property type="match status" value="1"/>
</dbReference>
<feature type="domain" description="DUF1254" evidence="2">
    <location>
        <begin position="65"/>
        <end position="192"/>
    </location>
</feature>
<evidence type="ECO:0000259" key="1">
    <source>
        <dbReference type="Pfam" id="PF06742"/>
    </source>
</evidence>
<feature type="domain" description="DUF1214" evidence="1">
    <location>
        <begin position="323"/>
        <end position="433"/>
    </location>
</feature>
<dbReference type="RefSeq" id="WP_158760115.1">
    <property type="nucleotide sequence ID" value="NZ_CP046910.1"/>
</dbReference>
<sequence>MSSLESPEITALSVYQSRFDLAVEAVQFALPLYEMARMRSATGPRLDRAGRHAGESPESPNRWANEWFHTRVLQGPQNRRVVTPNNDTLYSCAWFDLSDGPIVIRVPAMQARYYVLGLLDLYTNPFGYIGTRTTGSDAGAFFLHGPGWRADVPEGMQAIACPTSTVWLIGRILVDGEADLEAANHLQDRLTVEAAPGSAAQVPKLIDAGVQPGEKLGDANRFAQVVNHLLAVEPPPREARAHVARFEACGIGAACVGRALDEEQRAWLEKALAHVTHELAGEPPQALGGGWALPVDVRATFGEDYRTRAQAALCYIGVLGAQEAMYITADTDAQGAALDGNASYVLHFAPGNLPAVDAFWSLTAYEKATYMLAENAIARYSIGDRTRDLEYDADGGLRIAISARMPADPSLRRNWLPAPAERFYLALRLYVPRETHLARTFVYPPVQRESDGA</sequence>
<dbReference type="PANTHER" id="PTHR36509">
    <property type="entry name" value="BLL3101 PROTEIN"/>
    <property type="match status" value="1"/>
</dbReference>
<gene>
    <name evidence="3" type="ORF">FAZ97_19770</name>
</gene>
<keyword evidence="4" id="KW-1185">Reference proteome</keyword>
<reference evidence="3 4" key="1">
    <citation type="submission" date="2019-12" db="EMBL/GenBank/DDBJ databases">
        <title>Paraburkholderia acidiphila 7Q-K02 sp. nov and Paraburkholderia acidisoli DHF22 sp. nov., two strains isolated from forest soil.</title>
        <authorList>
            <person name="Gao Z."/>
            <person name="Qiu L."/>
        </authorList>
    </citation>
    <scope>NUCLEOTIDE SEQUENCE [LARGE SCALE GENOMIC DNA]</scope>
    <source>
        <strain evidence="3 4">7Q-K02</strain>
    </source>
</reference>
<dbReference type="EMBL" id="CP046910">
    <property type="protein sequence ID" value="QGZ57167.1"/>
    <property type="molecule type" value="Genomic_DNA"/>
</dbReference>
<name>A0A7Z2G8T4_9BURK</name>
<evidence type="ECO:0000313" key="4">
    <source>
        <dbReference type="Proteomes" id="UP000434209"/>
    </source>
</evidence>
<protein>
    <submittedName>
        <fullName evidence="3">DUF1254 domain-containing protein</fullName>
    </submittedName>
</protein>
<dbReference type="PANTHER" id="PTHR36509:SF2">
    <property type="entry name" value="BLL3101 PROTEIN"/>
    <property type="match status" value="1"/>
</dbReference>
<dbReference type="InterPro" id="IPR010679">
    <property type="entry name" value="DUF1254"/>
</dbReference>
<dbReference type="Pfam" id="PF06742">
    <property type="entry name" value="DUF1214"/>
    <property type="match status" value="1"/>
</dbReference>
<dbReference type="InterPro" id="IPR010621">
    <property type="entry name" value="DUF1214"/>
</dbReference>
<dbReference type="AlphaFoldDB" id="A0A7Z2G8T4"/>
<dbReference type="Gene3D" id="2.60.120.600">
    <property type="entry name" value="Domain of unknown function DUF1214, C-terminal domain"/>
    <property type="match status" value="1"/>
</dbReference>
<dbReference type="SUPFAM" id="SSF160935">
    <property type="entry name" value="VPA0735-like"/>
    <property type="match status" value="1"/>
</dbReference>
<dbReference type="InterPro" id="IPR037050">
    <property type="entry name" value="DUF1254_sf"/>
</dbReference>
<dbReference type="KEGG" id="pacp:FAZ97_19770"/>
<evidence type="ECO:0000259" key="2">
    <source>
        <dbReference type="Pfam" id="PF06863"/>
    </source>
</evidence>
<dbReference type="InterPro" id="IPR037049">
    <property type="entry name" value="DUF1214_C_sf"/>
</dbReference>
<proteinExistence type="predicted"/>
<dbReference type="Proteomes" id="UP000434209">
    <property type="component" value="Chromosome 2"/>
</dbReference>